<feature type="domain" description="GW" evidence="5">
    <location>
        <begin position="1096"/>
        <end position="1176"/>
    </location>
</feature>
<feature type="domain" description="GW" evidence="5">
    <location>
        <begin position="1015"/>
        <end position="1095"/>
    </location>
</feature>
<feature type="domain" description="GW" evidence="5">
    <location>
        <begin position="612"/>
        <end position="701"/>
    </location>
</feature>
<dbReference type="EMBL" id="FBTB01000019">
    <property type="protein sequence ID" value="CUW16450.1"/>
    <property type="molecule type" value="Genomic_DNA"/>
</dbReference>
<dbReference type="InterPro" id="IPR003469">
    <property type="entry name" value="Glyco_hydro_68"/>
</dbReference>
<feature type="domain" description="GW" evidence="5">
    <location>
        <begin position="778"/>
        <end position="858"/>
    </location>
</feature>
<evidence type="ECO:0000256" key="4">
    <source>
        <dbReference type="RuleBase" id="RU361220"/>
    </source>
</evidence>
<keyword evidence="3" id="KW-0106">Calcium</keyword>
<protein>
    <submittedName>
        <fullName evidence="6">Levansucrase</fullName>
        <ecNumber evidence="6">2.4.1.10</ecNumber>
    </submittedName>
</protein>
<evidence type="ECO:0000313" key="7">
    <source>
        <dbReference type="Proteomes" id="UP000199047"/>
    </source>
</evidence>
<evidence type="ECO:0000313" key="6">
    <source>
        <dbReference type="EMBL" id="CUW16450.1"/>
    </source>
</evidence>
<comment type="caution">
    <text evidence="6">The sequence shown here is derived from an EMBL/GenBank/DDBJ whole genome shotgun (WGS) entry which is preliminary data.</text>
</comment>
<reference evidence="6 7" key="1">
    <citation type="submission" date="2015-12" db="EMBL/GenBank/DDBJ databases">
        <authorList>
            <person name="Andreevskaya M."/>
        </authorList>
    </citation>
    <scope>NUCLEOTIDE SEQUENCE [LARGE SCALE GENOMIC DNA]</scope>
    <source>
        <strain evidence="6 7">KSL4-2</strain>
    </source>
</reference>
<dbReference type="SUPFAM" id="SSF75005">
    <property type="entry name" value="Arabinanase/levansucrase/invertase"/>
    <property type="match status" value="1"/>
</dbReference>
<dbReference type="Pfam" id="PF19258">
    <property type="entry name" value="KxYKxGKxW_sig"/>
    <property type="match status" value="1"/>
</dbReference>
<dbReference type="EC" id="2.4.1.10" evidence="6"/>
<organism evidence="6 7">
    <name type="scientific">Leuconostoc inhae</name>
    <dbReference type="NCBI Taxonomy" id="178001"/>
    <lineage>
        <taxon>Bacteria</taxon>
        <taxon>Bacillati</taxon>
        <taxon>Bacillota</taxon>
        <taxon>Bacilli</taxon>
        <taxon>Lactobacillales</taxon>
        <taxon>Lactobacillaceae</taxon>
        <taxon>Leuconostoc</taxon>
    </lineage>
</organism>
<keyword evidence="6" id="KW-0808">Transferase</keyword>
<feature type="domain" description="GW" evidence="5">
    <location>
        <begin position="859"/>
        <end position="937"/>
    </location>
</feature>
<dbReference type="Gene3D" id="2.115.10.20">
    <property type="entry name" value="Glycosyl hydrolase domain, family 43"/>
    <property type="match status" value="1"/>
</dbReference>
<dbReference type="Pfam" id="PF02435">
    <property type="entry name" value="Glyco_hydro_68"/>
    <property type="match status" value="1"/>
</dbReference>
<dbReference type="Pfam" id="PF13457">
    <property type="entry name" value="GW"/>
    <property type="match status" value="7"/>
</dbReference>
<dbReference type="Proteomes" id="UP000199047">
    <property type="component" value="Unassembled WGS sequence"/>
</dbReference>
<name>A0ABM9V6R5_9LACO</name>
<keyword evidence="6" id="KW-0328">Glycosyltransferase</keyword>
<evidence type="ECO:0000256" key="1">
    <source>
        <dbReference type="ARBA" id="ARBA00006775"/>
    </source>
</evidence>
<evidence type="ECO:0000256" key="2">
    <source>
        <dbReference type="ARBA" id="ARBA00022729"/>
    </source>
</evidence>
<accession>A0ABM9V6R5</accession>
<keyword evidence="2" id="KW-0732">Signal</keyword>
<dbReference type="SUPFAM" id="SSF82057">
    <property type="entry name" value="Prokaryotic SH3-related domain"/>
    <property type="match status" value="7"/>
</dbReference>
<dbReference type="GO" id="GO:0050053">
    <property type="term" value="F:levansucrase activity"/>
    <property type="evidence" value="ECO:0007669"/>
    <property type="project" value="UniProtKB-EC"/>
</dbReference>
<dbReference type="RefSeq" id="WP_089896521.1">
    <property type="nucleotide sequence ID" value="NZ_FBTB01000019.1"/>
</dbReference>
<comment type="similarity">
    <text evidence="1 4">Belongs to the glycosyl hydrolase 68 family.</text>
</comment>
<evidence type="ECO:0000256" key="3">
    <source>
        <dbReference type="ARBA" id="ARBA00022837"/>
    </source>
</evidence>
<dbReference type="InterPro" id="IPR022263">
    <property type="entry name" value="KxYKxGKxW"/>
</dbReference>
<evidence type="ECO:0000259" key="5">
    <source>
        <dbReference type="PROSITE" id="PS51780"/>
    </source>
</evidence>
<sequence>MKENISRKKLYKSGKVWVTAATVSAIIGMVGGATTKVSADTVAAKVDNNVKIVTKMEPITKNSVKAGETDKAVADTTKAGETDKAVVNTTKAAETDKIADELNIKSQKSKLTDLGNKLLLDAAIDNQTLQNLTDQQITALNAAALKYYDNPNKKADINAITYKHFDDLINQLNEQPVSLAVPKFNSGNIKNLPAVTTKSAQTGEVANLDIWDSWMVQDAKTQRVAEIKGSQVMFALAGLPSNPSDTHLYMLSAPYKATALSDWKMIGPVFGYEAVPWNQEWSGSATLNDNESIQLFYTRVQWNNDLRQNMQKLHTVNIIVKEDKNKTLYIEGIKNDHLIFEGDGTNYQQIEQTFNVDRDNFTLRDPHVIEGDGTRYLAFESNTGTDKNSGYDNITDLSNYGGSLNYNVIKLLEVSGNEETSRVASLANGALGLVRLTNVQDNPTVDHVYSPLITSNIVTDEIERANIVPMNGKYYLFTDTRVSKSSLESSGRRTNVSDIAMLGYVSDTIFGSYKPLNGNGAVLLGNTDYGDRTDTYSYYAVPVNGYSDRLLVTSYMSNRNYAAGKNLNATTAPSFIIKINDNDTTSVEQTITTQNDWVDPYNAIDSAMYGFPGQNVNFKKYINSSFRKDGMYLNAPYGANVTNEQGYNLNPINVGNTTQYNGENVIITKQYVTSDTVTWYLTSLNNQSVWIDSRAFTSVPLKVTDMMSFVTYDGRKDGMYINAPYGMENAQYVGQINNYNGTAFVIKAQYNTRGVTWNLLQVNGQEVWIDNRSFATNFTREVNNRMFVNSANRTDGLYINGTYGQGNALWVGNTKKYNSQIATVTKQYYDDKGIVWNQVMLGGQTVWVDNRAFTQLQTQDIKQQLYINSNQRTDSLYANMPYRGDGSRWVDRTTSFNGQRVDAIKQGKDAYGVTWNLIKLNGQELWVDKNALTTTYTQNLNMNMYVNSSQRTDGLYISAPYGVKNAKWIGNTKSVNGQYVKISQQYANEFGITFYLVNLHGQNTWIDNRAFSATFDQIVALNATINTRQRADGMYLNSSYGETNSKYTGNVSQYNNQKVTVTKEHSDTKGVVWYLANVNNQQVWIDKRSFSPIVTRSVAYSATITLRASSDGMYLNAPYGETNSKFFDKTSNNRYKNTKVQVTEEYTNLKGVVWNLIKLNGNDGQQVWIDQRALKV</sequence>
<dbReference type="InterPro" id="IPR025987">
    <property type="entry name" value="GW_dom"/>
</dbReference>
<proteinExistence type="inferred from homology"/>
<gene>
    <name evidence="6" type="ORF">KSL4_0523</name>
</gene>
<keyword evidence="7" id="KW-1185">Reference proteome</keyword>
<dbReference type="NCBIfam" id="TIGR03715">
    <property type="entry name" value="KxYKxGKxW"/>
    <property type="match status" value="1"/>
</dbReference>
<dbReference type="InterPro" id="IPR023296">
    <property type="entry name" value="Glyco_hydro_beta-prop_sf"/>
</dbReference>
<dbReference type="PROSITE" id="PS51780">
    <property type="entry name" value="GW"/>
    <property type="match status" value="5"/>
</dbReference>
<dbReference type="Gene3D" id="2.30.30.170">
    <property type="match status" value="7"/>
</dbReference>
<dbReference type="InterPro" id="IPR038200">
    <property type="entry name" value="GW_dom_sf"/>
</dbReference>